<feature type="transmembrane region" description="Helical" evidence="1">
    <location>
        <begin position="68"/>
        <end position="90"/>
    </location>
</feature>
<dbReference type="Gene3D" id="1.10.630.10">
    <property type="entry name" value="Cytochrome P450"/>
    <property type="match status" value="1"/>
</dbReference>
<proteinExistence type="predicted"/>
<evidence type="ECO:0000313" key="4">
    <source>
        <dbReference type="Proteomes" id="UP000467841"/>
    </source>
</evidence>
<evidence type="ECO:0000256" key="1">
    <source>
        <dbReference type="SAM" id="Phobius"/>
    </source>
</evidence>
<name>A0A6D2K637_9BRAS</name>
<dbReference type="GO" id="GO:0016705">
    <property type="term" value="F:oxidoreductase activity, acting on paired donors, with incorporation or reduction of molecular oxygen"/>
    <property type="evidence" value="ECO:0007669"/>
    <property type="project" value="InterPro"/>
</dbReference>
<dbReference type="GO" id="GO:0020037">
    <property type="term" value="F:heme binding"/>
    <property type="evidence" value="ECO:0007669"/>
    <property type="project" value="InterPro"/>
</dbReference>
<keyword evidence="1" id="KW-0472">Membrane</keyword>
<reference evidence="2 4" key="1">
    <citation type="submission" date="2020-01" db="EMBL/GenBank/DDBJ databases">
        <authorList>
            <person name="Mishra B."/>
        </authorList>
    </citation>
    <scope>NUCLEOTIDE SEQUENCE [LARGE SCALE GENOMIC DNA]</scope>
</reference>
<feature type="transmembrane region" description="Helical" evidence="1">
    <location>
        <begin position="43"/>
        <end position="62"/>
    </location>
</feature>
<sequence>MNAKTSELFGDGFLYFDLLNLQRYLTMLVGLFCSDVISGVDQYYSLVQIAIWLAWLITVIRFSSDGGFWRSAAITTFVPVGALVAIHLMVNQLLGVSSESEVDEMSRLFSDFVDGCLSVPINLPGFTYHKAMKARKEIISKINKTVNKFVLVYSHMS</sequence>
<keyword evidence="1" id="KW-1133">Transmembrane helix</keyword>
<feature type="transmembrane region" description="Helical" evidence="1">
    <location>
        <begin position="12"/>
        <end position="31"/>
    </location>
</feature>
<dbReference type="GO" id="GO:0005506">
    <property type="term" value="F:iron ion binding"/>
    <property type="evidence" value="ECO:0007669"/>
    <property type="project" value="InterPro"/>
</dbReference>
<dbReference type="InterPro" id="IPR036396">
    <property type="entry name" value="Cyt_P450_sf"/>
</dbReference>
<dbReference type="GO" id="GO:0004497">
    <property type="term" value="F:monooxygenase activity"/>
    <property type="evidence" value="ECO:0007669"/>
    <property type="project" value="InterPro"/>
</dbReference>
<keyword evidence="4" id="KW-1185">Reference proteome</keyword>
<dbReference type="EMBL" id="CACVBM020001939">
    <property type="protein sequence ID" value="CAA7062269.1"/>
    <property type="molecule type" value="Genomic_DNA"/>
</dbReference>
<protein>
    <submittedName>
        <fullName evidence="2">Uncharacterized protein</fullName>
    </submittedName>
</protein>
<keyword evidence="1" id="KW-0812">Transmembrane</keyword>
<organism evidence="2 4">
    <name type="scientific">Microthlaspi erraticum</name>
    <dbReference type="NCBI Taxonomy" id="1685480"/>
    <lineage>
        <taxon>Eukaryota</taxon>
        <taxon>Viridiplantae</taxon>
        <taxon>Streptophyta</taxon>
        <taxon>Embryophyta</taxon>
        <taxon>Tracheophyta</taxon>
        <taxon>Spermatophyta</taxon>
        <taxon>Magnoliopsida</taxon>
        <taxon>eudicotyledons</taxon>
        <taxon>Gunneridae</taxon>
        <taxon>Pentapetalae</taxon>
        <taxon>rosids</taxon>
        <taxon>malvids</taxon>
        <taxon>Brassicales</taxon>
        <taxon>Brassicaceae</taxon>
        <taxon>Coluteocarpeae</taxon>
        <taxon>Microthlaspi</taxon>
    </lineage>
</organism>
<dbReference type="AlphaFoldDB" id="A0A6D2K637"/>
<accession>A0A6D2K637</accession>
<dbReference type="OrthoDB" id="2789670at2759"/>
<gene>
    <name evidence="2" type="ORF">MERR_LOCUS34403</name>
    <name evidence="3" type="ORF">MERR_LOCUS49505</name>
</gene>
<dbReference type="Proteomes" id="UP000467841">
    <property type="component" value="Unassembled WGS sequence"/>
</dbReference>
<evidence type="ECO:0000313" key="2">
    <source>
        <dbReference type="EMBL" id="CAA7047168.1"/>
    </source>
</evidence>
<evidence type="ECO:0000313" key="3">
    <source>
        <dbReference type="EMBL" id="CAA7062269.1"/>
    </source>
</evidence>
<dbReference type="EMBL" id="CACVBM020001364">
    <property type="protein sequence ID" value="CAA7047168.1"/>
    <property type="molecule type" value="Genomic_DNA"/>
</dbReference>